<evidence type="ECO:0000313" key="3">
    <source>
        <dbReference type="EnsemblMetazoa" id="G33943.1:cds"/>
    </source>
</evidence>
<feature type="region of interest" description="Disordered" evidence="1">
    <location>
        <begin position="50"/>
        <end position="70"/>
    </location>
</feature>
<evidence type="ECO:0000256" key="1">
    <source>
        <dbReference type="SAM" id="MobiDB-lite"/>
    </source>
</evidence>
<accession>A0A8W8MKR3</accession>
<reference evidence="3" key="1">
    <citation type="submission" date="2022-08" db="UniProtKB">
        <authorList>
            <consortium name="EnsemblMetazoa"/>
        </authorList>
    </citation>
    <scope>IDENTIFICATION</scope>
    <source>
        <strain evidence="3">05x7-T-G4-1.051#20</strain>
    </source>
</reference>
<keyword evidence="2" id="KW-0732">Signal</keyword>
<sequence length="138" mass="15281">MIARDTGRLIVLSAFVALCAIVLFSSETEAKGYGDVSPYKGSVKRGGGKYFPGVPFKKRGNRKGYGKGRGLGNKIGRRYYGLRKRGKGGKYRGLWKGSRKNNKVRRRGYGGRKGKRYGGKSYRGKGSKGYPKKKDENC</sequence>
<name>A0A8W8MKR3_MAGGI</name>
<feature type="compositionally biased region" description="Basic residues" evidence="1">
    <location>
        <begin position="56"/>
        <end position="66"/>
    </location>
</feature>
<protein>
    <submittedName>
        <fullName evidence="3">Uncharacterized protein</fullName>
    </submittedName>
</protein>
<dbReference type="Proteomes" id="UP000005408">
    <property type="component" value="Unassembled WGS sequence"/>
</dbReference>
<keyword evidence="4" id="KW-1185">Reference proteome</keyword>
<feature type="region of interest" description="Disordered" evidence="1">
    <location>
        <begin position="83"/>
        <end position="138"/>
    </location>
</feature>
<dbReference type="EnsemblMetazoa" id="G33943.1">
    <property type="protein sequence ID" value="G33943.1:cds"/>
    <property type="gene ID" value="G33943"/>
</dbReference>
<evidence type="ECO:0000313" key="4">
    <source>
        <dbReference type="Proteomes" id="UP000005408"/>
    </source>
</evidence>
<evidence type="ECO:0000256" key="2">
    <source>
        <dbReference type="SAM" id="SignalP"/>
    </source>
</evidence>
<organism evidence="3 4">
    <name type="scientific">Magallana gigas</name>
    <name type="common">Pacific oyster</name>
    <name type="synonym">Crassostrea gigas</name>
    <dbReference type="NCBI Taxonomy" id="29159"/>
    <lineage>
        <taxon>Eukaryota</taxon>
        <taxon>Metazoa</taxon>
        <taxon>Spiralia</taxon>
        <taxon>Lophotrochozoa</taxon>
        <taxon>Mollusca</taxon>
        <taxon>Bivalvia</taxon>
        <taxon>Autobranchia</taxon>
        <taxon>Pteriomorphia</taxon>
        <taxon>Ostreida</taxon>
        <taxon>Ostreoidea</taxon>
        <taxon>Ostreidae</taxon>
        <taxon>Magallana</taxon>
    </lineage>
</organism>
<feature type="compositionally biased region" description="Basic residues" evidence="1">
    <location>
        <begin position="97"/>
        <end position="126"/>
    </location>
</feature>
<feature type="chain" id="PRO_5036482152" evidence="2">
    <location>
        <begin position="31"/>
        <end position="138"/>
    </location>
</feature>
<proteinExistence type="predicted"/>
<dbReference type="AlphaFoldDB" id="A0A8W8MKR3"/>
<feature type="signal peptide" evidence="2">
    <location>
        <begin position="1"/>
        <end position="30"/>
    </location>
</feature>